<evidence type="ECO:0000313" key="1">
    <source>
        <dbReference type="EMBL" id="TWT74808.1"/>
    </source>
</evidence>
<gene>
    <name evidence="1" type="ORF">CA85_00940</name>
</gene>
<organism evidence="1 2">
    <name type="scientific">Allorhodopirellula solitaria</name>
    <dbReference type="NCBI Taxonomy" id="2527987"/>
    <lineage>
        <taxon>Bacteria</taxon>
        <taxon>Pseudomonadati</taxon>
        <taxon>Planctomycetota</taxon>
        <taxon>Planctomycetia</taxon>
        <taxon>Pirellulales</taxon>
        <taxon>Pirellulaceae</taxon>
        <taxon>Allorhodopirellula</taxon>
    </lineage>
</organism>
<dbReference type="Proteomes" id="UP000318053">
    <property type="component" value="Unassembled WGS sequence"/>
</dbReference>
<reference evidence="1 2" key="1">
    <citation type="submission" date="2019-02" db="EMBL/GenBank/DDBJ databases">
        <title>Deep-cultivation of Planctomycetes and their phenomic and genomic characterization uncovers novel biology.</title>
        <authorList>
            <person name="Wiegand S."/>
            <person name="Jogler M."/>
            <person name="Boedeker C."/>
            <person name="Pinto D."/>
            <person name="Vollmers J."/>
            <person name="Rivas-Marin E."/>
            <person name="Kohn T."/>
            <person name="Peeters S.H."/>
            <person name="Heuer A."/>
            <person name="Rast P."/>
            <person name="Oberbeckmann S."/>
            <person name="Bunk B."/>
            <person name="Jeske O."/>
            <person name="Meyerdierks A."/>
            <person name="Storesund J.E."/>
            <person name="Kallscheuer N."/>
            <person name="Luecker S."/>
            <person name="Lage O.M."/>
            <person name="Pohl T."/>
            <person name="Merkel B.J."/>
            <person name="Hornburger P."/>
            <person name="Mueller R.-W."/>
            <person name="Bruemmer F."/>
            <person name="Labrenz M."/>
            <person name="Spormann A.M."/>
            <person name="Op Den Camp H."/>
            <person name="Overmann J."/>
            <person name="Amann R."/>
            <person name="Jetten M.S.M."/>
            <person name="Mascher T."/>
            <person name="Medema M.H."/>
            <person name="Devos D.P."/>
            <person name="Kaster A.-K."/>
            <person name="Ovreas L."/>
            <person name="Rohde M."/>
            <person name="Galperin M.Y."/>
            <person name="Jogler C."/>
        </authorList>
    </citation>
    <scope>NUCLEOTIDE SEQUENCE [LARGE SCALE GENOMIC DNA]</scope>
    <source>
        <strain evidence="1 2">CA85</strain>
    </source>
</reference>
<name>A0A5C5YIV7_9BACT</name>
<comment type="caution">
    <text evidence="1">The sequence shown here is derived from an EMBL/GenBank/DDBJ whole genome shotgun (WGS) entry which is preliminary data.</text>
</comment>
<proteinExistence type="predicted"/>
<protein>
    <submittedName>
        <fullName evidence="1">Uncharacterized protein</fullName>
    </submittedName>
</protein>
<dbReference type="EMBL" id="SJPK01000001">
    <property type="protein sequence ID" value="TWT74808.1"/>
    <property type="molecule type" value="Genomic_DNA"/>
</dbReference>
<keyword evidence="2" id="KW-1185">Reference proteome</keyword>
<accession>A0A5C5YIV7</accession>
<dbReference type="AlphaFoldDB" id="A0A5C5YIV7"/>
<sequence length="401" mass="44689">MSKSMTRLWRCIEESVTLHGAEGDWRRRLGTEFESFRRFLNPTDRIVARFQGDDGGASWRVEVFDGRCFARNEQTLENREIPRSQVTSLKFDVHLLTRELAAVLSVGDSVEVLGLTHHVVRVGVLPASLGSRPVYLCTHTWTADLVAALDQIGRHASGPFVLLHPTGRAIDSHVRSWLSKADAHVIALDQLIHVTGDGELLAAPRFDHLIRQTLGIQNTNLPVYRFRKDDDFWWVAFGGTPRPVKDSSGMPYIASLLSRPSVGMTAMQLESVVSGIHEAVRTGGRGKKVDDQSLRESHSRLKQIASGLDAAKDDQDFSAMTRLETERDEILAQVRKDTGLSGAIHDDSDAKRAGDSVARAIRRAIKEIEKKVPELADHLRSDVTVGIDCMYSPKQPVDWEF</sequence>
<evidence type="ECO:0000313" key="2">
    <source>
        <dbReference type="Proteomes" id="UP000318053"/>
    </source>
</evidence>